<dbReference type="InterPro" id="IPR021363">
    <property type="entry name" value="DUF2835"/>
</dbReference>
<dbReference type="AlphaFoldDB" id="A0A9Q5V828"/>
<gene>
    <name evidence="1" type="ORF">Psal009_02451</name>
</gene>
<dbReference type="Proteomes" id="UP000422232">
    <property type="component" value="Chromosome"/>
</dbReference>
<evidence type="ECO:0000313" key="2">
    <source>
        <dbReference type="Proteomes" id="UP000422232"/>
    </source>
</evidence>
<name>A0A9Q5V828_PISSA</name>
<keyword evidence="2" id="KW-1185">Reference proteome</keyword>
<organism evidence="1 2">
    <name type="scientific">Piscirickettsia salmonis</name>
    <dbReference type="NCBI Taxonomy" id="1238"/>
    <lineage>
        <taxon>Bacteria</taxon>
        <taxon>Pseudomonadati</taxon>
        <taxon>Pseudomonadota</taxon>
        <taxon>Gammaproteobacteria</taxon>
        <taxon>Thiotrichales</taxon>
        <taxon>Piscirickettsiaceae</taxon>
        <taxon>Piscirickettsia</taxon>
    </lineage>
</organism>
<dbReference type="EMBL" id="CP038908">
    <property type="protein sequence ID" value="QGO06536.1"/>
    <property type="molecule type" value="Genomic_DNA"/>
</dbReference>
<accession>A0A9Q5V828</accession>
<dbReference type="RefSeq" id="WP_016209881.1">
    <property type="nucleotide sequence ID" value="NZ_CP038913.1"/>
</dbReference>
<reference evidence="1 2" key="1">
    <citation type="submission" date="2019-04" db="EMBL/GenBank/DDBJ databases">
        <title>Complete genome sequencing of Piscirickettsia salmonis strain Psal-009.</title>
        <authorList>
            <person name="Schober I."/>
            <person name="Bunk B."/>
            <person name="Sproer C."/>
            <person name="Carril G.P."/>
            <person name="Riedel T."/>
            <person name="Flores-Herrera P.A."/>
            <person name="Nourdin-Galindo G."/>
            <person name="Marshall S.H."/>
            <person name="Overmann J."/>
        </authorList>
    </citation>
    <scope>NUCLEOTIDE SEQUENCE [LARGE SCALE GENOMIC DNA]</scope>
    <source>
        <strain evidence="1 2">Psal-009</strain>
    </source>
</reference>
<sequence>MKQGFFPLNVIKLAKNESKKDNLGGQMPTTRFYLNLSYEQVMRYYQGQAGIVYVQDIYGRRVQFPANLLRQLVNCQGVYGLFEIEYSVDGKCVAVKKITS</sequence>
<evidence type="ECO:0000313" key="1">
    <source>
        <dbReference type="EMBL" id="QGO06536.1"/>
    </source>
</evidence>
<dbReference type="Pfam" id="PF11197">
    <property type="entry name" value="DUF2835"/>
    <property type="match status" value="1"/>
</dbReference>
<protein>
    <submittedName>
        <fullName evidence="1">Uncharacterized protein</fullName>
    </submittedName>
</protein>
<proteinExistence type="predicted"/>